<dbReference type="InterPro" id="IPR000719">
    <property type="entry name" value="Prot_kinase_dom"/>
</dbReference>
<keyword evidence="4 7" id="KW-0547">Nucleotide-binding</keyword>
<keyword evidence="3" id="KW-0808">Transferase</keyword>
<dbReference type="RefSeq" id="WP_248591468.1">
    <property type="nucleotide sequence ID" value="NZ_BAABEB010000011.1"/>
</dbReference>
<organism evidence="9 10">
    <name type="scientific">Thermobifida alba</name>
    <name type="common">Thermomonospora alba</name>
    <dbReference type="NCBI Taxonomy" id="53522"/>
    <lineage>
        <taxon>Bacteria</taxon>
        <taxon>Bacillati</taxon>
        <taxon>Actinomycetota</taxon>
        <taxon>Actinomycetes</taxon>
        <taxon>Streptosporangiales</taxon>
        <taxon>Nocardiopsidaceae</taxon>
        <taxon>Thermobifida</taxon>
    </lineage>
</organism>
<evidence type="ECO:0000256" key="1">
    <source>
        <dbReference type="ARBA" id="ARBA00012513"/>
    </source>
</evidence>
<dbReference type="PROSITE" id="PS00107">
    <property type="entry name" value="PROTEIN_KINASE_ATP"/>
    <property type="match status" value="1"/>
</dbReference>
<dbReference type="PROSITE" id="PS50011">
    <property type="entry name" value="PROTEIN_KINASE_DOM"/>
    <property type="match status" value="1"/>
</dbReference>
<dbReference type="Gene3D" id="1.10.510.10">
    <property type="entry name" value="Transferase(Phosphotransferase) domain 1"/>
    <property type="match status" value="1"/>
</dbReference>
<evidence type="ECO:0000256" key="3">
    <source>
        <dbReference type="ARBA" id="ARBA00022679"/>
    </source>
</evidence>
<reference evidence="9 10" key="1">
    <citation type="submission" date="2020-04" db="EMBL/GenBank/DDBJ databases">
        <title>Thermobifida alba genome sequencing and assembly.</title>
        <authorList>
            <person name="Luzics S."/>
            <person name="Horvath B."/>
            <person name="Nagy I."/>
            <person name="Toth A."/>
            <person name="Nagy I."/>
            <person name="Kukolya J."/>
        </authorList>
    </citation>
    <scope>NUCLEOTIDE SEQUENCE [LARGE SCALE GENOMIC DNA]</scope>
    <source>
        <strain evidence="9 10">DSM 43795</strain>
    </source>
</reference>
<evidence type="ECO:0000259" key="8">
    <source>
        <dbReference type="PROSITE" id="PS50011"/>
    </source>
</evidence>
<evidence type="ECO:0000256" key="4">
    <source>
        <dbReference type="ARBA" id="ARBA00022741"/>
    </source>
</evidence>
<dbReference type="Proteomes" id="UP000832041">
    <property type="component" value="Chromosome"/>
</dbReference>
<name>A0ABY4L947_THEAE</name>
<evidence type="ECO:0000313" key="10">
    <source>
        <dbReference type="Proteomes" id="UP000832041"/>
    </source>
</evidence>
<dbReference type="CDD" id="cd14014">
    <property type="entry name" value="STKc_PknB_like"/>
    <property type="match status" value="1"/>
</dbReference>
<evidence type="ECO:0000256" key="7">
    <source>
        <dbReference type="PROSITE-ProRule" id="PRU10141"/>
    </source>
</evidence>
<sequence>MAQPERFGRYRVLRRLGSGSFATVWLGHDDLLDTPVAIKVLAENWAHNLDIHQRFVEEARILRQADSEWLVRVHDIGTLPDDRPYFVMTYADRGSVADRIAAGPLPMDEALRLLTEIGQGVTVLHRHGTIHRDIKPSNVLLQSSPVGERVLVADLGFAKSIDEASGFTASAGTPGYMSPEQSVIGGDIDVRADVYSLGAVAYELLTGKRPPRPPVRVPPSRLRPGLPPALDELIMSALSPNRGDRPPDAATFTSRIREIRMSPDLALATPWWQRYRTAWTRLGAAVAVVAAVLATTSAAAASPRLPMMEVYDSSGELRVRIPTPWVRQMQLNGWSPRELGVPGGHEPGLLVATDLAAWPDPEQEVSGLFAGLFAADSQPPDLDLLISADLCAGEPQQQHFTNDHWDGELWQWSDCVPDGPAGGAFTAAALRHRDHERTLYLEIRQSEHQPRTVAEILEGVRLTS</sequence>
<keyword evidence="5 9" id="KW-0418">Kinase</keyword>
<gene>
    <name evidence="9" type="ORF">FOF52_20060</name>
</gene>
<keyword evidence="10" id="KW-1185">Reference proteome</keyword>
<evidence type="ECO:0000256" key="6">
    <source>
        <dbReference type="ARBA" id="ARBA00022840"/>
    </source>
</evidence>
<dbReference type="InterPro" id="IPR017441">
    <property type="entry name" value="Protein_kinase_ATP_BS"/>
</dbReference>
<evidence type="ECO:0000256" key="2">
    <source>
        <dbReference type="ARBA" id="ARBA00022527"/>
    </source>
</evidence>
<feature type="binding site" evidence="7">
    <location>
        <position position="39"/>
    </location>
    <ligand>
        <name>ATP</name>
        <dbReference type="ChEBI" id="CHEBI:30616"/>
    </ligand>
</feature>
<dbReference type="EC" id="2.7.11.1" evidence="1"/>
<keyword evidence="6 7" id="KW-0067">ATP-binding</keyword>
<dbReference type="Pfam" id="PF00069">
    <property type="entry name" value="Pkinase"/>
    <property type="match status" value="1"/>
</dbReference>
<dbReference type="Gene3D" id="3.30.200.20">
    <property type="entry name" value="Phosphorylase Kinase, domain 1"/>
    <property type="match status" value="1"/>
</dbReference>
<dbReference type="GO" id="GO:0004674">
    <property type="term" value="F:protein serine/threonine kinase activity"/>
    <property type="evidence" value="ECO:0007669"/>
    <property type="project" value="UniProtKB-KW"/>
</dbReference>
<dbReference type="PANTHER" id="PTHR43289:SF6">
    <property type="entry name" value="SERINE_THREONINE-PROTEIN KINASE NEKL-3"/>
    <property type="match status" value="1"/>
</dbReference>
<dbReference type="EMBL" id="CP051627">
    <property type="protein sequence ID" value="UPT22955.1"/>
    <property type="molecule type" value="Genomic_DNA"/>
</dbReference>
<protein>
    <recommendedName>
        <fullName evidence="1">non-specific serine/threonine protein kinase</fullName>
        <ecNumber evidence="1">2.7.11.1</ecNumber>
    </recommendedName>
</protein>
<dbReference type="PANTHER" id="PTHR43289">
    <property type="entry name" value="MITOGEN-ACTIVATED PROTEIN KINASE KINASE KINASE 20-RELATED"/>
    <property type="match status" value="1"/>
</dbReference>
<proteinExistence type="predicted"/>
<evidence type="ECO:0000256" key="5">
    <source>
        <dbReference type="ARBA" id="ARBA00022777"/>
    </source>
</evidence>
<evidence type="ECO:0000313" key="9">
    <source>
        <dbReference type="EMBL" id="UPT22955.1"/>
    </source>
</evidence>
<dbReference type="SUPFAM" id="SSF56112">
    <property type="entry name" value="Protein kinase-like (PK-like)"/>
    <property type="match status" value="1"/>
</dbReference>
<feature type="domain" description="Protein kinase" evidence="8">
    <location>
        <begin position="10"/>
        <end position="265"/>
    </location>
</feature>
<accession>A0ABY4L947</accession>
<keyword evidence="2 9" id="KW-0723">Serine/threonine-protein kinase</keyword>
<dbReference type="InterPro" id="IPR011009">
    <property type="entry name" value="Kinase-like_dom_sf"/>
</dbReference>
<dbReference type="SMART" id="SM00220">
    <property type="entry name" value="S_TKc"/>
    <property type="match status" value="1"/>
</dbReference>